<keyword evidence="3" id="KW-1185">Reference proteome</keyword>
<reference evidence="2" key="1">
    <citation type="submission" date="2021-05" db="UniProtKB">
        <authorList>
            <consortium name="EnsemblPlants"/>
        </authorList>
    </citation>
    <scope>IDENTIFICATION</scope>
    <source>
        <strain evidence="2">subsp. malaccensis</strain>
    </source>
</reference>
<accession>A0A804JCM6</accession>
<protein>
    <submittedName>
        <fullName evidence="2">Uncharacterized protein</fullName>
    </submittedName>
</protein>
<dbReference type="Pfam" id="PF12023">
    <property type="entry name" value="DUF3511"/>
    <property type="match status" value="1"/>
</dbReference>
<sequence>MMSRKERTFFTVDSAFVCRAMRRIQSNRLAESRQLPSQHHTWSIHAPTPPATYREGMEKCRSFPEISSSSCDGFGYENRSNSYSFNGPDGKGAGFASSTDPELKRKRRVASYNSFTMERKLRSSVRNSFKWIKNKFTDALHG</sequence>
<evidence type="ECO:0000256" key="1">
    <source>
        <dbReference type="SAM" id="MobiDB-lite"/>
    </source>
</evidence>
<dbReference type="Gramene" id="Ma06_t04610.1">
    <property type="protein sequence ID" value="Ma06_p04610.1"/>
    <property type="gene ID" value="Ma06_g04610"/>
</dbReference>
<dbReference type="FunCoup" id="A0A804JCM6">
    <property type="interactions" value="1888"/>
</dbReference>
<evidence type="ECO:0000313" key="2">
    <source>
        <dbReference type="EnsemblPlants" id="Ma06_p04610.1"/>
    </source>
</evidence>
<dbReference type="Proteomes" id="UP000012960">
    <property type="component" value="Unplaced"/>
</dbReference>
<dbReference type="InterPro" id="IPR021899">
    <property type="entry name" value="DUF3511"/>
</dbReference>
<dbReference type="AlphaFoldDB" id="A0A804JCM6"/>
<dbReference type="InParanoid" id="A0A804JCM6"/>
<organism evidence="2 3">
    <name type="scientific">Musa acuminata subsp. malaccensis</name>
    <name type="common">Wild banana</name>
    <name type="synonym">Musa malaccensis</name>
    <dbReference type="NCBI Taxonomy" id="214687"/>
    <lineage>
        <taxon>Eukaryota</taxon>
        <taxon>Viridiplantae</taxon>
        <taxon>Streptophyta</taxon>
        <taxon>Embryophyta</taxon>
        <taxon>Tracheophyta</taxon>
        <taxon>Spermatophyta</taxon>
        <taxon>Magnoliopsida</taxon>
        <taxon>Liliopsida</taxon>
        <taxon>Zingiberales</taxon>
        <taxon>Musaceae</taxon>
        <taxon>Musa</taxon>
    </lineage>
</organism>
<feature type="compositionally biased region" description="Polar residues" evidence="1">
    <location>
        <begin position="30"/>
        <end position="41"/>
    </location>
</feature>
<dbReference type="EnsemblPlants" id="Ma06_t04610.1">
    <property type="protein sequence ID" value="Ma06_p04610.1"/>
    <property type="gene ID" value="Ma06_g04610"/>
</dbReference>
<feature type="region of interest" description="Disordered" evidence="1">
    <location>
        <begin position="30"/>
        <end position="49"/>
    </location>
</feature>
<dbReference type="PANTHER" id="PTHR33193:SF7">
    <property type="entry name" value="OS06G0686600 PROTEIN"/>
    <property type="match status" value="1"/>
</dbReference>
<evidence type="ECO:0000313" key="3">
    <source>
        <dbReference type="Proteomes" id="UP000012960"/>
    </source>
</evidence>
<proteinExistence type="predicted"/>
<name>A0A804JCM6_MUSAM</name>
<dbReference type="PANTHER" id="PTHR33193">
    <property type="entry name" value="DOMAIN PROTEIN, PUTATIVE (DUF3511)-RELATED"/>
    <property type="match status" value="1"/>
</dbReference>